<dbReference type="GeneID" id="124809202"/>
<keyword evidence="1" id="KW-1015">Disulfide bond</keyword>
<dbReference type="GO" id="GO:0008233">
    <property type="term" value="F:peptidase activity"/>
    <property type="evidence" value="ECO:0007669"/>
    <property type="project" value="UniProtKB-KW"/>
</dbReference>
<dbReference type="InterPro" id="IPR043504">
    <property type="entry name" value="Peptidase_S1_PA_chymotrypsin"/>
</dbReference>
<dbReference type="InterPro" id="IPR051487">
    <property type="entry name" value="Ser/Thr_Proteases_Immune/Dev"/>
</dbReference>
<evidence type="ECO:0000259" key="4">
    <source>
        <dbReference type="PROSITE" id="PS50240"/>
    </source>
</evidence>
<dbReference type="SUPFAM" id="SSF50494">
    <property type="entry name" value="Trypsin-like serine proteases"/>
    <property type="match status" value="1"/>
</dbReference>
<reference evidence="6" key="1">
    <citation type="submission" date="2025-08" db="UniProtKB">
        <authorList>
            <consortium name="RefSeq"/>
        </authorList>
    </citation>
    <scope>IDENTIFICATION</scope>
</reference>
<gene>
    <name evidence="6" type="primary">LOC124809202</name>
</gene>
<keyword evidence="3" id="KW-0732">Signal</keyword>
<keyword evidence="5" id="KW-1185">Reference proteome</keyword>
<sequence>MKQLLLIFILSHVQAKIFSGKQAEEACGLSDATVHEGHNFQNMKISGKGVEMKYTHMKNDEVESNRTWPWQVIILSNERVKCNGLLIKSNWILVTASCIFNEDHLQVMINGRLFEAKQKFIHSDFQQQEVNQMANDIALIQLKTRAISETGGDETLPICLPLSKNQLKQTNECAVTHISGDISNIKSYDGSARNLDRKDCKKNSEEIYGSKAELMCVATRPEMKKVCNGRTIMYFICKATGSWSVYGFNKFCSKATDYSKSINRAYYLDLIHYKIWIETIINEKTIKSF</sequence>
<dbReference type="RefSeq" id="XP_065649537.1">
    <property type="nucleotide sequence ID" value="XM_065793465.1"/>
</dbReference>
<feature type="domain" description="Peptidase S1" evidence="4">
    <location>
        <begin position="44"/>
        <end position="282"/>
    </location>
</feature>
<dbReference type="GO" id="GO:0006508">
    <property type="term" value="P:proteolysis"/>
    <property type="evidence" value="ECO:0007669"/>
    <property type="project" value="UniProtKB-KW"/>
</dbReference>
<keyword evidence="6" id="KW-0378">Hydrolase</keyword>
<feature type="chain" id="PRO_5045667108" evidence="3">
    <location>
        <begin position="16"/>
        <end position="289"/>
    </location>
</feature>
<protein>
    <submittedName>
        <fullName evidence="6">Serine protease 38 isoform X2</fullName>
    </submittedName>
</protein>
<proteinExistence type="inferred from homology"/>
<dbReference type="InterPro" id="IPR001254">
    <property type="entry name" value="Trypsin_dom"/>
</dbReference>
<accession>A0ABM4BKF6</accession>
<evidence type="ECO:0000313" key="6">
    <source>
        <dbReference type="RefSeq" id="XP_065649537.1"/>
    </source>
</evidence>
<dbReference type="PANTHER" id="PTHR24256">
    <property type="entry name" value="TRYPTASE-RELATED"/>
    <property type="match status" value="1"/>
</dbReference>
<evidence type="ECO:0000256" key="3">
    <source>
        <dbReference type="SAM" id="SignalP"/>
    </source>
</evidence>
<dbReference type="Pfam" id="PF00089">
    <property type="entry name" value="Trypsin"/>
    <property type="match status" value="1"/>
</dbReference>
<dbReference type="PROSITE" id="PS50240">
    <property type="entry name" value="TRYPSIN_DOM"/>
    <property type="match status" value="1"/>
</dbReference>
<name>A0ABM4BKF6_HYDVU</name>
<dbReference type="InterPro" id="IPR009003">
    <property type="entry name" value="Peptidase_S1_PA"/>
</dbReference>
<dbReference type="Proteomes" id="UP001652625">
    <property type="component" value="Chromosome 03"/>
</dbReference>
<organism evidence="5 6">
    <name type="scientific">Hydra vulgaris</name>
    <name type="common">Hydra</name>
    <name type="synonym">Hydra attenuata</name>
    <dbReference type="NCBI Taxonomy" id="6087"/>
    <lineage>
        <taxon>Eukaryota</taxon>
        <taxon>Metazoa</taxon>
        <taxon>Cnidaria</taxon>
        <taxon>Hydrozoa</taxon>
        <taxon>Hydroidolina</taxon>
        <taxon>Anthoathecata</taxon>
        <taxon>Aplanulata</taxon>
        <taxon>Hydridae</taxon>
        <taxon>Hydra</taxon>
    </lineage>
</organism>
<feature type="signal peptide" evidence="3">
    <location>
        <begin position="1"/>
        <end position="15"/>
    </location>
</feature>
<comment type="similarity">
    <text evidence="2">Belongs to the peptidase S1 family. CLIP subfamily.</text>
</comment>
<evidence type="ECO:0000256" key="1">
    <source>
        <dbReference type="ARBA" id="ARBA00023157"/>
    </source>
</evidence>
<dbReference type="Gene3D" id="2.40.10.10">
    <property type="entry name" value="Trypsin-like serine proteases"/>
    <property type="match status" value="1"/>
</dbReference>
<dbReference type="SMART" id="SM00020">
    <property type="entry name" value="Tryp_SPc"/>
    <property type="match status" value="1"/>
</dbReference>
<keyword evidence="6" id="KW-0645">Protease</keyword>
<evidence type="ECO:0000256" key="2">
    <source>
        <dbReference type="ARBA" id="ARBA00024195"/>
    </source>
</evidence>
<evidence type="ECO:0000313" key="5">
    <source>
        <dbReference type="Proteomes" id="UP001652625"/>
    </source>
</evidence>